<evidence type="ECO:0000313" key="2">
    <source>
        <dbReference type="EMBL" id="RNA24208.1"/>
    </source>
</evidence>
<feature type="region of interest" description="Disordered" evidence="1">
    <location>
        <begin position="1"/>
        <end position="34"/>
    </location>
</feature>
<evidence type="ECO:0000256" key="1">
    <source>
        <dbReference type="SAM" id="MobiDB-lite"/>
    </source>
</evidence>
<dbReference type="AlphaFoldDB" id="A0A3M7RLM4"/>
<name>A0A3M7RLM4_BRAPC</name>
<gene>
    <name evidence="2" type="ORF">BpHYR1_008987</name>
</gene>
<protein>
    <submittedName>
        <fullName evidence="2">Uncharacterized protein</fullName>
    </submittedName>
</protein>
<accession>A0A3M7RLM4</accession>
<evidence type="ECO:0000313" key="3">
    <source>
        <dbReference type="Proteomes" id="UP000276133"/>
    </source>
</evidence>
<proteinExistence type="predicted"/>
<sequence length="66" mass="6776">MGTCQDSRVKGSINNGVHGISTTSTSSSPPDSYKGSSVVFLSTSSTSNLSSLCSSPLLIFEKTSTN</sequence>
<dbReference type="Proteomes" id="UP000276133">
    <property type="component" value="Unassembled WGS sequence"/>
</dbReference>
<organism evidence="2 3">
    <name type="scientific">Brachionus plicatilis</name>
    <name type="common">Marine rotifer</name>
    <name type="synonym">Brachionus muelleri</name>
    <dbReference type="NCBI Taxonomy" id="10195"/>
    <lineage>
        <taxon>Eukaryota</taxon>
        <taxon>Metazoa</taxon>
        <taxon>Spiralia</taxon>
        <taxon>Gnathifera</taxon>
        <taxon>Rotifera</taxon>
        <taxon>Eurotatoria</taxon>
        <taxon>Monogononta</taxon>
        <taxon>Pseudotrocha</taxon>
        <taxon>Ploima</taxon>
        <taxon>Brachionidae</taxon>
        <taxon>Brachionus</taxon>
    </lineage>
</organism>
<comment type="caution">
    <text evidence="2">The sequence shown here is derived from an EMBL/GenBank/DDBJ whole genome shotgun (WGS) entry which is preliminary data.</text>
</comment>
<reference evidence="2 3" key="1">
    <citation type="journal article" date="2018" name="Sci. Rep.">
        <title>Genomic signatures of local adaptation to the degree of environmental predictability in rotifers.</title>
        <authorList>
            <person name="Franch-Gras L."/>
            <person name="Hahn C."/>
            <person name="Garcia-Roger E.M."/>
            <person name="Carmona M.J."/>
            <person name="Serra M."/>
            <person name="Gomez A."/>
        </authorList>
    </citation>
    <scope>NUCLEOTIDE SEQUENCE [LARGE SCALE GENOMIC DNA]</scope>
    <source>
        <strain evidence="2">HYR1</strain>
    </source>
</reference>
<keyword evidence="3" id="KW-1185">Reference proteome</keyword>
<dbReference type="EMBL" id="REGN01003157">
    <property type="protein sequence ID" value="RNA24208.1"/>
    <property type="molecule type" value="Genomic_DNA"/>
</dbReference>